<evidence type="ECO:0000256" key="2">
    <source>
        <dbReference type="SAM" id="SignalP"/>
    </source>
</evidence>
<dbReference type="AlphaFoldDB" id="A0A7S3V7T7"/>
<dbReference type="EMBL" id="HBIO01009071">
    <property type="protein sequence ID" value="CAE0462111.1"/>
    <property type="molecule type" value="Transcribed_RNA"/>
</dbReference>
<dbReference type="Pfam" id="PF00085">
    <property type="entry name" value="Thioredoxin"/>
    <property type="match status" value="2"/>
</dbReference>
<dbReference type="PRINTS" id="PR00421">
    <property type="entry name" value="THIOREDOXIN"/>
</dbReference>
<dbReference type="GO" id="GO:0005788">
    <property type="term" value="C:endoplasmic reticulum lumen"/>
    <property type="evidence" value="ECO:0007669"/>
    <property type="project" value="TreeGrafter"/>
</dbReference>
<evidence type="ECO:0000259" key="3">
    <source>
        <dbReference type="PROSITE" id="PS51352"/>
    </source>
</evidence>
<gene>
    <name evidence="4" type="ORF">CDEB00056_LOCUS6952</name>
</gene>
<dbReference type="PROSITE" id="PS00194">
    <property type="entry name" value="THIOREDOXIN_1"/>
    <property type="match status" value="1"/>
</dbReference>
<keyword evidence="2" id="KW-0732">Signal</keyword>
<dbReference type="PANTHER" id="PTHR45815">
    <property type="entry name" value="PROTEIN DISULFIDE-ISOMERASE A6"/>
    <property type="match status" value="1"/>
</dbReference>
<protein>
    <recommendedName>
        <fullName evidence="3">Thioredoxin domain-containing protein</fullName>
    </recommendedName>
</protein>
<dbReference type="InterPro" id="IPR013766">
    <property type="entry name" value="Thioredoxin_domain"/>
</dbReference>
<feature type="domain" description="Thioredoxin" evidence="3">
    <location>
        <begin position="164"/>
        <end position="279"/>
    </location>
</feature>
<feature type="chain" id="PRO_5031388523" description="Thioredoxin domain-containing protein" evidence="2">
    <location>
        <begin position="20"/>
        <end position="441"/>
    </location>
</feature>
<evidence type="ECO:0000256" key="1">
    <source>
        <dbReference type="SAM" id="MobiDB-lite"/>
    </source>
</evidence>
<dbReference type="GO" id="GO:0015035">
    <property type="term" value="F:protein-disulfide reductase activity"/>
    <property type="evidence" value="ECO:0007669"/>
    <property type="project" value="TreeGrafter"/>
</dbReference>
<feature type="region of interest" description="Disordered" evidence="1">
    <location>
        <begin position="139"/>
        <end position="169"/>
    </location>
</feature>
<dbReference type="InterPro" id="IPR036249">
    <property type="entry name" value="Thioredoxin-like_sf"/>
</dbReference>
<dbReference type="SUPFAM" id="SSF52833">
    <property type="entry name" value="Thioredoxin-like"/>
    <property type="match status" value="3"/>
</dbReference>
<organism evidence="4">
    <name type="scientific">Chaetoceros debilis</name>
    <dbReference type="NCBI Taxonomy" id="122233"/>
    <lineage>
        <taxon>Eukaryota</taxon>
        <taxon>Sar</taxon>
        <taxon>Stramenopiles</taxon>
        <taxon>Ochrophyta</taxon>
        <taxon>Bacillariophyta</taxon>
        <taxon>Coscinodiscophyceae</taxon>
        <taxon>Chaetocerotophycidae</taxon>
        <taxon>Chaetocerotales</taxon>
        <taxon>Chaetocerotaceae</taxon>
        <taxon>Chaetoceros</taxon>
    </lineage>
</organism>
<dbReference type="GO" id="GO:0034976">
    <property type="term" value="P:response to endoplasmic reticulum stress"/>
    <property type="evidence" value="ECO:0007669"/>
    <property type="project" value="TreeGrafter"/>
</dbReference>
<dbReference type="Gene3D" id="3.40.30.10">
    <property type="entry name" value="Glutaredoxin"/>
    <property type="match status" value="3"/>
</dbReference>
<feature type="compositionally biased region" description="Low complexity" evidence="1">
    <location>
        <begin position="149"/>
        <end position="168"/>
    </location>
</feature>
<name>A0A7S3V7T7_9STRA</name>
<accession>A0A7S3V7T7</accession>
<dbReference type="PROSITE" id="PS51352">
    <property type="entry name" value="THIOREDOXIN_2"/>
    <property type="match status" value="2"/>
</dbReference>
<evidence type="ECO:0000313" key="4">
    <source>
        <dbReference type="EMBL" id="CAE0462111.1"/>
    </source>
</evidence>
<feature type="domain" description="Thioredoxin" evidence="3">
    <location>
        <begin position="6"/>
        <end position="134"/>
    </location>
</feature>
<sequence length="441" mass="47540">MSTFRSLAVFAALVQVVSGLYDGTTDVKTFEKMSDFRRDVLNGDGIFLVQFYAPWCGHCKQFVPVYNQIGSLLKGVATVGAVDAASDGPQKRIASEYGISGFPTLKMFYNGKVEDVKSRDPSDIISGVIQSIQDLVQTRANGSGGGSGNQSKSNSSSSSRNNNSNSGSKVMQLTASNFDEKVYKNPEIVAVAFIAPWCGHCKALLPEWEEAAKKVHGNGAALGVVDATVEESLASEYGVQGFPTIKIFPGGVTNASSAMEFQGGRQSAQIVQYVLAEVDRSGVPKEIPELLSAKNMEETCASGICVFAALPHILDSGADGRNKYRDILTAASKSVRGMSFKFLWFEGMAQPTLENAFELTFGVPALAAYSMEKGVYAVHRSSFTESNIRKFLMGITTGKQPTYKIDAAPSIKSVEAWDGLDGEVMEEEFSLEDIMGDDWEL</sequence>
<dbReference type="InterPro" id="IPR017937">
    <property type="entry name" value="Thioredoxin_CS"/>
</dbReference>
<proteinExistence type="predicted"/>
<dbReference type="PANTHER" id="PTHR45815:SF3">
    <property type="entry name" value="PROTEIN DISULFIDE-ISOMERASE A6"/>
    <property type="match status" value="1"/>
</dbReference>
<feature type="signal peptide" evidence="2">
    <location>
        <begin position="1"/>
        <end position="19"/>
    </location>
</feature>
<reference evidence="4" key="1">
    <citation type="submission" date="2021-01" db="EMBL/GenBank/DDBJ databases">
        <authorList>
            <person name="Corre E."/>
            <person name="Pelletier E."/>
            <person name="Niang G."/>
            <person name="Scheremetjew M."/>
            <person name="Finn R."/>
            <person name="Kale V."/>
            <person name="Holt S."/>
            <person name="Cochrane G."/>
            <person name="Meng A."/>
            <person name="Brown T."/>
            <person name="Cohen L."/>
        </authorList>
    </citation>
    <scope>NUCLEOTIDE SEQUENCE</scope>
    <source>
        <strain evidence="4">MM31A-1</strain>
    </source>
</reference>